<comment type="caution">
    <text evidence="2">The sequence shown here is derived from an EMBL/GenBank/DDBJ whole genome shotgun (WGS) entry which is preliminary data.</text>
</comment>
<dbReference type="SUPFAM" id="SSF52047">
    <property type="entry name" value="RNI-like"/>
    <property type="match status" value="1"/>
</dbReference>
<evidence type="ECO:0000256" key="1">
    <source>
        <dbReference type="SAM" id="Coils"/>
    </source>
</evidence>
<gene>
    <name evidence="2" type="ORF">WG66_16626</name>
</gene>
<protein>
    <submittedName>
        <fullName evidence="2">Uncharacterized protein</fullName>
    </submittedName>
</protein>
<dbReference type="EMBL" id="LATX01002363">
    <property type="protein sequence ID" value="KTB30785.1"/>
    <property type="molecule type" value="Genomic_DNA"/>
</dbReference>
<dbReference type="eggNOG" id="ENOG502R0NS">
    <property type="taxonomic scope" value="Eukaryota"/>
</dbReference>
<proteinExistence type="predicted"/>
<dbReference type="Gene3D" id="3.80.10.10">
    <property type="entry name" value="Ribonuclease Inhibitor"/>
    <property type="match status" value="1"/>
</dbReference>
<keyword evidence="1" id="KW-0175">Coiled coil</keyword>
<dbReference type="InterPro" id="IPR032675">
    <property type="entry name" value="LRR_dom_sf"/>
</dbReference>
<accession>A0A0W0F3F1</accession>
<dbReference type="Proteomes" id="UP000054988">
    <property type="component" value="Unassembled WGS sequence"/>
</dbReference>
<dbReference type="Gene3D" id="1.20.1280.50">
    <property type="match status" value="1"/>
</dbReference>
<name>A0A0W0F3F1_MONRR</name>
<evidence type="ECO:0000313" key="2">
    <source>
        <dbReference type="EMBL" id="KTB30785.1"/>
    </source>
</evidence>
<feature type="coiled-coil region" evidence="1">
    <location>
        <begin position="41"/>
        <end position="82"/>
    </location>
</feature>
<dbReference type="AlphaFoldDB" id="A0A0W0F3F1"/>
<reference evidence="2 3" key="1">
    <citation type="submission" date="2015-12" db="EMBL/GenBank/DDBJ databases">
        <title>Draft genome sequence of Moniliophthora roreri, the causal agent of frosty pod rot of cacao.</title>
        <authorList>
            <person name="Aime M.C."/>
            <person name="Diaz-Valderrama J.R."/>
            <person name="Kijpornyongpan T."/>
            <person name="Phillips-Mora W."/>
        </authorList>
    </citation>
    <scope>NUCLEOTIDE SEQUENCE [LARGE SCALE GENOMIC DNA]</scope>
    <source>
        <strain evidence="2 3">MCA 2952</strain>
    </source>
</reference>
<evidence type="ECO:0000313" key="3">
    <source>
        <dbReference type="Proteomes" id="UP000054988"/>
    </source>
</evidence>
<organism evidence="2 3">
    <name type="scientific">Moniliophthora roreri</name>
    <name type="common">Frosty pod rot fungus</name>
    <name type="synonym">Monilia roreri</name>
    <dbReference type="NCBI Taxonomy" id="221103"/>
    <lineage>
        <taxon>Eukaryota</taxon>
        <taxon>Fungi</taxon>
        <taxon>Dikarya</taxon>
        <taxon>Basidiomycota</taxon>
        <taxon>Agaricomycotina</taxon>
        <taxon>Agaricomycetes</taxon>
        <taxon>Agaricomycetidae</taxon>
        <taxon>Agaricales</taxon>
        <taxon>Marasmiineae</taxon>
        <taxon>Marasmiaceae</taxon>
        <taxon>Moniliophthora</taxon>
    </lineage>
</organism>
<sequence length="533" mass="60178">MDTNSDTQTQPTPLCSRDSELQKLFRSGITSSNRPSIIQFLIDAEADLKAYQNEIFKLKAAMVSLENKRNGLKKKIAKYRTLLSPIHRMPNEILEIVFAFACEENWMRKLCRAPALILSKTCGRWREIALSTPSLWSSICIDFGDWNRDYQILNGLTRLFLDRSRASSLKIILDFNDEDIKGYAVLIMKAMVRHSNRWKDLELRRIQQGVIGHAVFHPLRGSLTVLSHLTITGTPLETSPDFSCDLFGVCPSLTSLALEPGFTLTTHCPLPWSQIRSLRLQMCYGGDGLQSFALARNVQRLEIDQFGGGSPYLGDYIISTVQKLIVVVLRSNEFSCIMESTTLSQLSSLQVSGCKTSPLSTWQQWDQKCITDFLHRSSCTLTSLSLKWVPITDIQTIDLLQKVPTLTRLHIEEYRSGESRNKIVTRKLLDEISFDHENATTSTRFLPKLTDITLIAHASGLDHEALSRAISSRWIQDSIYEGEAGIGCITKVNIVLLARKSEDREEEVGKALESDLRWMEAAGARLIVSTRFI</sequence>